<name>A0ACB9ABI0_9ASTR</name>
<protein>
    <submittedName>
        <fullName evidence="1">Uncharacterized protein</fullName>
    </submittedName>
</protein>
<organism evidence="1 2">
    <name type="scientific">Smallanthus sonchifolius</name>
    <dbReference type="NCBI Taxonomy" id="185202"/>
    <lineage>
        <taxon>Eukaryota</taxon>
        <taxon>Viridiplantae</taxon>
        <taxon>Streptophyta</taxon>
        <taxon>Embryophyta</taxon>
        <taxon>Tracheophyta</taxon>
        <taxon>Spermatophyta</taxon>
        <taxon>Magnoliopsida</taxon>
        <taxon>eudicotyledons</taxon>
        <taxon>Gunneridae</taxon>
        <taxon>Pentapetalae</taxon>
        <taxon>asterids</taxon>
        <taxon>campanulids</taxon>
        <taxon>Asterales</taxon>
        <taxon>Asteraceae</taxon>
        <taxon>Asteroideae</taxon>
        <taxon>Heliantheae alliance</taxon>
        <taxon>Millerieae</taxon>
        <taxon>Smallanthus</taxon>
    </lineage>
</organism>
<reference evidence="2" key="1">
    <citation type="journal article" date="2022" name="Mol. Ecol. Resour.">
        <title>The genomes of chicory, endive, great burdock and yacon provide insights into Asteraceae palaeo-polyploidization history and plant inulin production.</title>
        <authorList>
            <person name="Fan W."/>
            <person name="Wang S."/>
            <person name="Wang H."/>
            <person name="Wang A."/>
            <person name="Jiang F."/>
            <person name="Liu H."/>
            <person name="Zhao H."/>
            <person name="Xu D."/>
            <person name="Zhang Y."/>
        </authorList>
    </citation>
    <scope>NUCLEOTIDE SEQUENCE [LARGE SCALE GENOMIC DNA]</scope>
    <source>
        <strain evidence="2">cv. Yunnan</strain>
    </source>
</reference>
<evidence type="ECO:0000313" key="1">
    <source>
        <dbReference type="EMBL" id="KAI3705790.1"/>
    </source>
</evidence>
<dbReference type="Proteomes" id="UP001056120">
    <property type="component" value="Linkage Group LG25"/>
</dbReference>
<accession>A0ACB9ABI0</accession>
<keyword evidence="2" id="KW-1185">Reference proteome</keyword>
<comment type="caution">
    <text evidence="1">The sequence shown here is derived from an EMBL/GenBank/DDBJ whole genome shotgun (WGS) entry which is preliminary data.</text>
</comment>
<reference evidence="1 2" key="2">
    <citation type="journal article" date="2022" name="Mol. Ecol. Resour.">
        <title>The genomes of chicory, endive, great burdock and yacon provide insights into Asteraceae paleo-polyploidization history and plant inulin production.</title>
        <authorList>
            <person name="Fan W."/>
            <person name="Wang S."/>
            <person name="Wang H."/>
            <person name="Wang A."/>
            <person name="Jiang F."/>
            <person name="Liu H."/>
            <person name="Zhao H."/>
            <person name="Xu D."/>
            <person name="Zhang Y."/>
        </authorList>
    </citation>
    <scope>NUCLEOTIDE SEQUENCE [LARGE SCALE GENOMIC DNA]</scope>
    <source>
        <strain evidence="2">cv. Yunnan</strain>
        <tissue evidence="1">Leaves</tissue>
    </source>
</reference>
<sequence>MLVQEKINEDGAVKTNFTLKLETPELYISLEDSCFLYEEKMQIFFQVTDAEVSPDLSDFSFEVQKLMDIYKSIFYVEDICLETQEEHRSDLFEDVSLVKGQISSDLRTFPLLEVDETSLGINSYKSEDRHVIFESNELQQLMHKDELTCDLTELLLSTEFDLLELILNHPSLECHTCEVLCVNFAPQDIINTIENPFSPLAFEQQEFFDINTSHFSQVCFDSEVTSEVEHCEEMFGDTTLYTFNDLIVTHELILRDDSFKSLPVPIISDHAKIFSVQTIVEEILLKLKLEPSSTSDDIYLDWHILDEDISSHKLCTFLKVFEDIETYCINTDVNSCDSQMLILEFVLSDAYSNEQKTEEKTEVLNIERCGILKEPVRHDEIASSEICKKMTSGESLVNNKVNKAHQIVESMTQFDDLDFFLNPLEAICVKKQKTADKNLEMNCALLVDSANILIRKHDTSQKEHSLENGFHPRGEFHSTSVLSESRKNSDGPLHSRSIEETTYEVPKLLLATESNIINTNMTSFPAAIIIVNTQNVETEMIFEGDVGFLGSIMESSDELYAAAASLGIDLQLFVHIHLTSLMR</sequence>
<evidence type="ECO:0000313" key="2">
    <source>
        <dbReference type="Proteomes" id="UP001056120"/>
    </source>
</evidence>
<dbReference type="EMBL" id="CM042042">
    <property type="protein sequence ID" value="KAI3705790.1"/>
    <property type="molecule type" value="Genomic_DNA"/>
</dbReference>
<proteinExistence type="predicted"/>
<gene>
    <name evidence="1" type="ORF">L1987_76032</name>
</gene>